<dbReference type="Gene3D" id="3.40.50.12780">
    <property type="entry name" value="N-terminal domain of ligase-like"/>
    <property type="match status" value="1"/>
</dbReference>
<evidence type="ECO:0000259" key="8">
    <source>
        <dbReference type="Pfam" id="PF13193"/>
    </source>
</evidence>
<evidence type="ECO:0000256" key="6">
    <source>
        <dbReference type="ARBA" id="ARBA00042773"/>
    </source>
</evidence>
<dbReference type="InterPro" id="IPR042099">
    <property type="entry name" value="ANL_N_sf"/>
</dbReference>
<dbReference type="InterPro" id="IPR000873">
    <property type="entry name" value="AMP-dep_synth/lig_dom"/>
</dbReference>
<dbReference type="AlphaFoldDB" id="A0A6M1LM20"/>
<dbReference type="InterPro" id="IPR025110">
    <property type="entry name" value="AMP-bd_C"/>
</dbReference>
<protein>
    <recommendedName>
        <fullName evidence="5">Long-chain-fatty-acid--CoA ligase</fullName>
        <ecNumber evidence="4">6.2.1.3</ecNumber>
    </recommendedName>
    <alternativeName>
        <fullName evidence="6">Long-chain acyl-CoA synthetase</fullName>
    </alternativeName>
</protein>
<dbReference type="SUPFAM" id="SSF56801">
    <property type="entry name" value="Acetyl-CoA synthetase-like"/>
    <property type="match status" value="1"/>
</dbReference>
<dbReference type="EC" id="6.2.1.3" evidence="4"/>
<evidence type="ECO:0000313" key="10">
    <source>
        <dbReference type="Proteomes" id="UP000475385"/>
    </source>
</evidence>
<dbReference type="InterPro" id="IPR050237">
    <property type="entry name" value="ATP-dep_AMP-bd_enzyme"/>
</dbReference>
<dbReference type="Pfam" id="PF00501">
    <property type="entry name" value="AMP-binding"/>
    <property type="match status" value="1"/>
</dbReference>
<dbReference type="GO" id="GO:0016020">
    <property type="term" value="C:membrane"/>
    <property type="evidence" value="ECO:0007669"/>
    <property type="project" value="UniProtKB-SubCell"/>
</dbReference>
<evidence type="ECO:0000256" key="2">
    <source>
        <dbReference type="ARBA" id="ARBA00005005"/>
    </source>
</evidence>
<reference evidence="9 10" key="1">
    <citation type="submission" date="2020-03" db="EMBL/GenBank/DDBJ databases">
        <title>Roseomonas stagni sp. nov., isolated from pond water in Japan.</title>
        <authorList>
            <person name="Furuhata K."/>
            <person name="Miyamoto H."/>
            <person name="Goto K."/>
        </authorList>
    </citation>
    <scope>NUCLEOTIDE SEQUENCE [LARGE SCALE GENOMIC DNA]</scope>
    <source>
        <strain evidence="9 10">PeD5</strain>
    </source>
</reference>
<comment type="subcellular location">
    <subcellularLocation>
        <location evidence="1">Membrane</location>
        <topology evidence="1">Peripheral membrane protein</topology>
    </subcellularLocation>
</comment>
<dbReference type="GO" id="GO:0004467">
    <property type="term" value="F:long-chain fatty acid-CoA ligase activity"/>
    <property type="evidence" value="ECO:0007669"/>
    <property type="project" value="UniProtKB-EC"/>
</dbReference>
<evidence type="ECO:0000256" key="5">
    <source>
        <dbReference type="ARBA" id="ARBA00039545"/>
    </source>
</evidence>
<organism evidence="9 10">
    <name type="scientific">Falsiroseomonas algicola</name>
    <dbReference type="NCBI Taxonomy" id="2716930"/>
    <lineage>
        <taxon>Bacteria</taxon>
        <taxon>Pseudomonadati</taxon>
        <taxon>Pseudomonadota</taxon>
        <taxon>Alphaproteobacteria</taxon>
        <taxon>Acetobacterales</taxon>
        <taxon>Roseomonadaceae</taxon>
        <taxon>Falsiroseomonas</taxon>
    </lineage>
</organism>
<dbReference type="InterPro" id="IPR045851">
    <property type="entry name" value="AMP-bd_C_sf"/>
</dbReference>
<dbReference type="Pfam" id="PF13193">
    <property type="entry name" value="AMP-binding_C"/>
    <property type="match status" value="1"/>
</dbReference>
<proteinExistence type="predicted"/>
<evidence type="ECO:0000256" key="3">
    <source>
        <dbReference type="ARBA" id="ARBA00022598"/>
    </source>
</evidence>
<evidence type="ECO:0000256" key="1">
    <source>
        <dbReference type="ARBA" id="ARBA00004170"/>
    </source>
</evidence>
<evidence type="ECO:0000313" key="9">
    <source>
        <dbReference type="EMBL" id="NGM21122.1"/>
    </source>
</evidence>
<comment type="caution">
    <text evidence="9">The sequence shown here is derived from an EMBL/GenBank/DDBJ whole genome shotgun (WGS) entry which is preliminary data.</text>
</comment>
<dbReference type="Proteomes" id="UP000475385">
    <property type="component" value="Unassembled WGS sequence"/>
</dbReference>
<comment type="pathway">
    <text evidence="2">Lipid metabolism; fatty acid beta-oxidation.</text>
</comment>
<gene>
    <name evidence="9" type="ORF">G3576_13950</name>
</gene>
<feature type="domain" description="AMP-binding enzyme C-terminal" evidence="8">
    <location>
        <begin position="415"/>
        <end position="479"/>
    </location>
</feature>
<dbReference type="PANTHER" id="PTHR43767">
    <property type="entry name" value="LONG-CHAIN-FATTY-ACID--COA LIGASE"/>
    <property type="match status" value="1"/>
</dbReference>
<keyword evidence="3" id="KW-0436">Ligase</keyword>
<accession>A0A6M1LM20</accession>
<keyword evidence="10" id="KW-1185">Reference proteome</keyword>
<dbReference type="Gene3D" id="3.30.300.30">
    <property type="match status" value="1"/>
</dbReference>
<evidence type="ECO:0000259" key="7">
    <source>
        <dbReference type="Pfam" id="PF00501"/>
    </source>
</evidence>
<dbReference type="RefSeq" id="WP_164695029.1">
    <property type="nucleotide sequence ID" value="NZ_JAAIKB010000005.1"/>
</dbReference>
<name>A0A6M1LM20_9PROT</name>
<sequence length="498" mass="51804">MPRPATLTQLLEDTARRSPDALAFGGLTWAEAAATVRRMAGGLAEAGIGPGDRVALFLPNRPDFLLLLLALARRGATAILLNTRFRAAEIGNLLERAAPRAIAIARDFPAVDAEAVLEAVPPAQRASLRLVIVMDGRGMDRILDLPVKRRATLVSANEAPDLATPEAECLTFTTSGTTAGPKLVLHRQASIAGHAADVAARIGTGAPGAALLAAVPLCGTFGLASALAAIAGGAAILCMERFDAQEADALIRAQWITHMVGGDELLLKLAEAANGRPYAPFAFTGFANFHGQADRVMEASAALNLAVRGVYGSSEAQALFALQDPAGPQAAIGGGIPASPEAAHSLAEDGELLLRGPSLFDRYLGDEAATAKARTAEGWFRTGDLATAQEGGGFAFVTRRGDALRLGGFLVSPEEIEAFLQAQPGVAAAQVVEHEGKPVAFVIPDDGYDEAALITACRASLARFKQPERIVVLDAFPVTDGPNGPKIQRAELRRMAAG</sequence>
<feature type="domain" description="AMP-dependent synthetase/ligase" evidence="7">
    <location>
        <begin position="11"/>
        <end position="364"/>
    </location>
</feature>
<dbReference type="PANTHER" id="PTHR43767:SF8">
    <property type="entry name" value="LONG-CHAIN-FATTY-ACID--COA LIGASE"/>
    <property type="match status" value="1"/>
</dbReference>
<evidence type="ECO:0000256" key="4">
    <source>
        <dbReference type="ARBA" id="ARBA00026121"/>
    </source>
</evidence>
<dbReference type="EMBL" id="JAAIKB010000005">
    <property type="protein sequence ID" value="NGM21122.1"/>
    <property type="molecule type" value="Genomic_DNA"/>
</dbReference>